<dbReference type="AlphaFoldDB" id="A0A167WCE5"/>
<evidence type="ECO:0000313" key="1">
    <source>
        <dbReference type="EMBL" id="KZN91485.1"/>
    </source>
</evidence>
<dbReference type="EMBL" id="CM002798">
    <property type="protein sequence ID" value="KZN91485.1"/>
    <property type="molecule type" value="Genomic_DNA"/>
</dbReference>
<accession>A0A167WCE5</accession>
<proteinExistence type="predicted"/>
<name>A0A167WCE5_PENCH</name>
<sequence length="212" mass="24012">MQSQQEILVATPRRVSAEDLHTCKRRKTIPSPESSRSKDLIFISASDTIDQCVPKGFTVKHVGRGSSEDRQVVKLNDGVQFLNEPFENTVVPSESFKLLDFIRAGETKIGDEIFLDSPFSGYMEGTRLAHSIMRIPSDDPHEPKQKWIRCHWVYLGQNSTREIVDGVCGSPIWDANRRVLGFFRYAHTSGTFKDFCSIIAVDHLLDKGYHVV</sequence>
<reference evidence="1" key="1">
    <citation type="journal article" date="2014" name="Genome Announc.">
        <title>Complete sequencing and chromosome-scale genome assembly of the industrial progenitor strain P2niaD18 from the penicillin producer Penicillium chrysogenum.</title>
        <authorList>
            <person name="Specht T."/>
            <person name="Dahlmann T.A."/>
            <person name="Zadra I."/>
            <person name="Kurnsteiner H."/>
            <person name="Kuck U."/>
        </authorList>
    </citation>
    <scope>NUCLEOTIDE SEQUENCE [LARGE SCALE GENOMIC DNA]</scope>
    <source>
        <strain evidence="1">P2niaD18</strain>
    </source>
</reference>
<gene>
    <name evidence="1" type="ORF">EN45_016230</name>
</gene>
<protein>
    <submittedName>
        <fullName evidence="1">Uncharacterized protein</fullName>
    </submittedName>
</protein>
<organism evidence="1">
    <name type="scientific">Penicillium chrysogenum</name>
    <name type="common">Penicillium notatum</name>
    <dbReference type="NCBI Taxonomy" id="5076"/>
    <lineage>
        <taxon>Eukaryota</taxon>
        <taxon>Fungi</taxon>
        <taxon>Dikarya</taxon>
        <taxon>Ascomycota</taxon>
        <taxon>Pezizomycotina</taxon>
        <taxon>Eurotiomycetes</taxon>
        <taxon>Eurotiomycetidae</taxon>
        <taxon>Eurotiales</taxon>
        <taxon>Aspergillaceae</taxon>
        <taxon>Penicillium</taxon>
        <taxon>Penicillium chrysogenum species complex</taxon>
    </lineage>
</organism>
<dbReference type="Proteomes" id="UP000076449">
    <property type="component" value="Chromosome I"/>
</dbReference>